<feature type="compositionally biased region" description="Low complexity" evidence="1">
    <location>
        <begin position="236"/>
        <end position="252"/>
    </location>
</feature>
<dbReference type="InterPro" id="IPR025187">
    <property type="entry name" value="DUF4112"/>
</dbReference>
<dbReference type="FunCoup" id="G8YQ74">
    <property type="interactions" value="85"/>
</dbReference>
<keyword evidence="3" id="KW-1185">Reference proteome</keyword>
<gene>
    <name evidence="2" type="primary">Piso0_000839</name>
    <name evidence="2" type="ORF">GNLVRS01_PISO0D05239g</name>
</gene>
<dbReference type="OrthoDB" id="2103474at2759"/>
<dbReference type="PANTHER" id="PTHR35519:SF1">
    <property type="entry name" value="YALI0C06193P"/>
    <property type="match status" value="1"/>
</dbReference>
<feature type="compositionally biased region" description="Low complexity" evidence="1">
    <location>
        <begin position="190"/>
        <end position="203"/>
    </location>
</feature>
<dbReference type="AlphaFoldDB" id="G8YQ74"/>
<dbReference type="InParanoid" id="G8YQ74"/>
<dbReference type="Pfam" id="PF13430">
    <property type="entry name" value="DUF4112"/>
    <property type="match status" value="1"/>
</dbReference>
<dbReference type="Proteomes" id="UP000005222">
    <property type="component" value="Chromosome D"/>
</dbReference>
<feature type="region of interest" description="Disordered" evidence="1">
    <location>
        <begin position="190"/>
        <end position="252"/>
    </location>
</feature>
<dbReference type="PANTHER" id="PTHR35519">
    <property type="entry name" value="MEMBRANE PROTEINS"/>
    <property type="match status" value="1"/>
</dbReference>
<proteinExistence type="predicted"/>
<protein>
    <submittedName>
        <fullName evidence="2">Piso0_000839 protein</fullName>
    </submittedName>
</protein>
<accession>G8YQ74</accession>
<name>G8YQ74_PICSO</name>
<reference evidence="2 3" key="1">
    <citation type="journal article" date="2012" name="G3 (Bethesda)">
        <title>Pichia sorbitophila, an interspecies yeast hybrid reveals early steps of genome resolution following polyploidization.</title>
        <authorList>
            <person name="Leh Louis V."/>
            <person name="Despons L."/>
            <person name="Friedrich A."/>
            <person name="Martin T."/>
            <person name="Durrens P."/>
            <person name="Casaregola S."/>
            <person name="Neuveglise C."/>
            <person name="Fairhead C."/>
            <person name="Marck C."/>
            <person name="Cruz J.A."/>
            <person name="Straub M.L."/>
            <person name="Kugler V."/>
            <person name="Sacerdot C."/>
            <person name="Uzunov Z."/>
            <person name="Thierry A."/>
            <person name="Weiss S."/>
            <person name="Bleykasten C."/>
            <person name="De Montigny J."/>
            <person name="Jacques N."/>
            <person name="Jung P."/>
            <person name="Lemaire M."/>
            <person name="Mallet S."/>
            <person name="Morel G."/>
            <person name="Richard G.F."/>
            <person name="Sarkar A."/>
            <person name="Savel G."/>
            <person name="Schacherer J."/>
            <person name="Seret M.L."/>
            <person name="Talla E."/>
            <person name="Samson G."/>
            <person name="Jubin C."/>
            <person name="Poulain J."/>
            <person name="Vacherie B."/>
            <person name="Barbe V."/>
            <person name="Pelletier E."/>
            <person name="Sherman D.J."/>
            <person name="Westhof E."/>
            <person name="Weissenbach J."/>
            <person name="Baret P.V."/>
            <person name="Wincker P."/>
            <person name="Gaillardin C."/>
            <person name="Dujon B."/>
            <person name="Souciet J.L."/>
        </authorList>
    </citation>
    <scope>NUCLEOTIDE SEQUENCE [LARGE SCALE GENOMIC DNA]</scope>
    <source>
        <strain evidence="3">ATCC MYA-4447 / BCRC 22081 / CBS 7064 / NBRC 10061 / NRRL Y-12695</strain>
    </source>
</reference>
<dbReference type="EMBL" id="FO082056">
    <property type="protein sequence ID" value="CCE78809.1"/>
    <property type="molecule type" value="Genomic_DNA"/>
</dbReference>
<sequence length="252" mass="28165">MSQLQSQLQGLPGYDVAMDYWNDYAEEHFNKKIGRNPYEDEDGNKLKLKNPHSTDKEKRLWKRVQKQAWVHDKCFLGSCWVGLDCGVGLVPVVVALVPALGPLLMYGVHARLIHIVTNEYQLPNSLVAKLESQILFDLLISFPPVVGGFFSWLNGCSTRNAGMIYDYFLFAAEQRATNKVPIYVGTGAADAPAPATTRPARQADLPRANNYNRSDNSRKPLSRPFYPTRKPPPSASPSSKVVVQQEQQSGFI</sequence>
<evidence type="ECO:0000256" key="1">
    <source>
        <dbReference type="SAM" id="MobiDB-lite"/>
    </source>
</evidence>
<evidence type="ECO:0000313" key="3">
    <source>
        <dbReference type="Proteomes" id="UP000005222"/>
    </source>
</evidence>
<organism evidence="2 3">
    <name type="scientific">Pichia sorbitophila (strain ATCC MYA-4447 / BCRC 22081 / CBS 7064 / NBRC 10061 / NRRL Y-12695)</name>
    <name type="common">Hybrid yeast</name>
    <dbReference type="NCBI Taxonomy" id="559304"/>
    <lineage>
        <taxon>Eukaryota</taxon>
        <taxon>Fungi</taxon>
        <taxon>Dikarya</taxon>
        <taxon>Ascomycota</taxon>
        <taxon>Saccharomycotina</taxon>
        <taxon>Pichiomycetes</taxon>
        <taxon>Debaryomycetaceae</taxon>
        <taxon>Millerozyma</taxon>
    </lineage>
</organism>
<dbReference type="HOGENOM" id="CLU_084558_0_0_1"/>
<dbReference type="OMA" id="TIGWAPL"/>
<evidence type="ECO:0000313" key="2">
    <source>
        <dbReference type="EMBL" id="CCE78809.1"/>
    </source>
</evidence>
<dbReference type="eggNOG" id="ENOG502RXX6">
    <property type="taxonomic scope" value="Eukaryota"/>
</dbReference>